<gene>
    <name evidence="1" type="ordered locus">Os12g0610250</name>
    <name evidence="1" type="ORF">OSNPB_120610250</name>
</gene>
<reference evidence="1 2" key="3">
    <citation type="journal article" date="2013" name="Rice">
        <title>Improvement of the Oryza sativa Nipponbare reference genome using next generation sequence and optical map data.</title>
        <authorList>
            <person name="Kawahara Y."/>
            <person name="de la Bastide M."/>
            <person name="Hamilton J.P."/>
            <person name="Kanamori H."/>
            <person name="McCombie W.R."/>
            <person name="Ouyang S."/>
            <person name="Schwartz D.C."/>
            <person name="Tanaka T."/>
            <person name="Wu J."/>
            <person name="Zhou S."/>
            <person name="Childs K.L."/>
            <person name="Davidson R.M."/>
            <person name="Lin H."/>
            <person name="Quesada-Ocampo L."/>
            <person name="Vaillancourt B."/>
            <person name="Sakai H."/>
            <person name="Lee S.S."/>
            <person name="Kim J."/>
            <person name="Numa H."/>
            <person name="Itoh T."/>
            <person name="Buell C.R."/>
            <person name="Matsumoto T."/>
        </authorList>
    </citation>
    <scope>NUCLEOTIDE SEQUENCE [LARGE SCALE GENOMIC DNA]</scope>
    <source>
        <strain evidence="2">cv. Nipponbare</strain>
    </source>
</reference>
<protein>
    <submittedName>
        <fullName evidence="1">Os12g0610250 protein</fullName>
    </submittedName>
</protein>
<reference evidence="1 2" key="2">
    <citation type="journal article" date="2013" name="Plant Cell Physiol.">
        <title>Rice Annotation Project Database (RAP-DB): an integrative and interactive database for rice genomics.</title>
        <authorList>
            <person name="Sakai H."/>
            <person name="Lee S.S."/>
            <person name="Tanaka T."/>
            <person name="Numa H."/>
            <person name="Kim J."/>
            <person name="Kawahara Y."/>
            <person name="Wakimoto H."/>
            <person name="Yang C.C."/>
            <person name="Iwamoto M."/>
            <person name="Abe T."/>
            <person name="Yamada Y."/>
            <person name="Muto A."/>
            <person name="Inokuchi H."/>
            <person name="Ikemura T."/>
            <person name="Matsumoto T."/>
            <person name="Sasaki T."/>
            <person name="Itoh T."/>
        </authorList>
    </citation>
    <scope>NUCLEOTIDE SEQUENCE [LARGE SCALE GENOMIC DNA]</scope>
    <source>
        <strain evidence="2">cv. Nipponbare</strain>
    </source>
</reference>
<name>A0A0P0YCR8_ORYSJ</name>
<organism evidence="1 2">
    <name type="scientific">Oryza sativa subsp. japonica</name>
    <name type="common">Rice</name>
    <dbReference type="NCBI Taxonomy" id="39947"/>
    <lineage>
        <taxon>Eukaryota</taxon>
        <taxon>Viridiplantae</taxon>
        <taxon>Streptophyta</taxon>
        <taxon>Embryophyta</taxon>
        <taxon>Tracheophyta</taxon>
        <taxon>Spermatophyta</taxon>
        <taxon>Magnoliopsida</taxon>
        <taxon>Liliopsida</taxon>
        <taxon>Poales</taxon>
        <taxon>Poaceae</taxon>
        <taxon>BOP clade</taxon>
        <taxon>Oryzoideae</taxon>
        <taxon>Oryzeae</taxon>
        <taxon>Oryzinae</taxon>
        <taxon>Oryza</taxon>
        <taxon>Oryza sativa</taxon>
    </lineage>
</organism>
<accession>A0A0P0YCR8</accession>
<feature type="non-terminal residue" evidence="1">
    <location>
        <position position="205"/>
    </location>
</feature>
<dbReference type="InParanoid" id="A0A0P0YCR8"/>
<sequence>YLYEDRNPEISGIWVEISGLEAFFVNVVRSQRLRGCLRPVAVAAPPPCSAAAEGSWPRRAGRSSSPAGTCFTYHRRRWLEVVDGEAAGVGVGHADHRRALHGGGRRRHERRHPRQGRHVWWAHPDGAHPLHVLVHAGRREHHRRRRHSAAHPHHLNHAIHIIIVGLSLINFSIELHSFYVVQTCSWSCSDLRYSIASSSIDALSV</sequence>
<dbReference type="Gramene" id="Os12t0610250-01">
    <property type="protein sequence ID" value="Os12t0610250-01"/>
    <property type="gene ID" value="Os12g0610250"/>
</dbReference>
<dbReference type="Proteomes" id="UP000059680">
    <property type="component" value="Chromosome 12"/>
</dbReference>
<dbReference type="AlphaFoldDB" id="A0A0P0YCR8"/>
<dbReference type="PaxDb" id="39947-A0A0P0YCR8"/>
<evidence type="ECO:0000313" key="1">
    <source>
        <dbReference type="EMBL" id="BAT18029.1"/>
    </source>
</evidence>
<proteinExistence type="predicted"/>
<keyword evidence="2" id="KW-1185">Reference proteome</keyword>
<dbReference type="EMBL" id="AP014968">
    <property type="protein sequence ID" value="BAT18029.1"/>
    <property type="molecule type" value="Genomic_DNA"/>
</dbReference>
<reference evidence="2" key="1">
    <citation type="journal article" date="2005" name="Nature">
        <title>The map-based sequence of the rice genome.</title>
        <authorList>
            <consortium name="International rice genome sequencing project (IRGSP)"/>
            <person name="Matsumoto T."/>
            <person name="Wu J."/>
            <person name="Kanamori H."/>
            <person name="Katayose Y."/>
            <person name="Fujisawa M."/>
            <person name="Namiki N."/>
            <person name="Mizuno H."/>
            <person name="Yamamoto K."/>
            <person name="Antonio B.A."/>
            <person name="Baba T."/>
            <person name="Sakata K."/>
            <person name="Nagamura Y."/>
            <person name="Aoki H."/>
            <person name="Arikawa K."/>
            <person name="Arita K."/>
            <person name="Bito T."/>
            <person name="Chiden Y."/>
            <person name="Fujitsuka N."/>
            <person name="Fukunaka R."/>
            <person name="Hamada M."/>
            <person name="Harada C."/>
            <person name="Hayashi A."/>
            <person name="Hijishita S."/>
            <person name="Honda M."/>
            <person name="Hosokawa S."/>
            <person name="Ichikawa Y."/>
            <person name="Idonuma A."/>
            <person name="Iijima M."/>
            <person name="Ikeda M."/>
            <person name="Ikeno M."/>
            <person name="Ito K."/>
            <person name="Ito S."/>
            <person name="Ito T."/>
            <person name="Ito Y."/>
            <person name="Ito Y."/>
            <person name="Iwabuchi A."/>
            <person name="Kamiya K."/>
            <person name="Karasawa W."/>
            <person name="Kurita K."/>
            <person name="Katagiri S."/>
            <person name="Kikuta A."/>
            <person name="Kobayashi H."/>
            <person name="Kobayashi N."/>
            <person name="Machita K."/>
            <person name="Maehara T."/>
            <person name="Masukawa M."/>
            <person name="Mizubayashi T."/>
            <person name="Mukai Y."/>
            <person name="Nagasaki H."/>
            <person name="Nagata Y."/>
            <person name="Naito S."/>
            <person name="Nakashima M."/>
            <person name="Nakama Y."/>
            <person name="Nakamichi Y."/>
            <person name="Nakamura M."/>
            <person name="Meguro A."/>
            <person name="Negishi M."/>
            <person name="Ohta I."/>
            <person name="Ohta T."/>
            <person name="Okamoto M."/>
            <person name="Ono N."/>
            <person name="Saji S."/>
            <person name="Sakaguchi M."/>
            <person name="Sakai K."/>
            <person name="Shibata M."/>
            <person name="Shimokawa T."/>
            <person name="Song J."/>
            <person name="Takazaki Y."/>
            <person name="Terasawa K."/>
            <person name="Tsugane M."/>
            <person name="Tsuji K."/>
            <person name="Ueda S."/>
            <person name="Waki K."/>
            <person name="Yamagata H."/>
            <person name="Yamamoto M."/>
            <person name="Yamamoto S."/>
            <person name="Yamane H."/>
            <person name="Yoshiki S."/>
            <person name="Yoshihara R."/>
            <person name="Yukawa K."/>
            <person name="Zhong H."/>
            <person name="Yano M."/>
            <person name="Yuan Q."/>
            <person name="Ouyang S."/>
            <person name="Liu J."/>
            <person name="Jones K.M."/>
            <person name="Gansberger K."/>
            <person name="Moffat K."/>
            <person name="Hill J."/>
            <person name="Bera J."/>
            <person name="Fadrosh D."/>
            <person name="Jin S."/>
            <person name="Johri S."/>
            <person name="Kim M."/>
            <person name="Overton L."/>
            <person name="Reardon M."/>
            <person name="Tsitrin T."/>
            <person name="Vuong H."/>
            <person name="Weaver B."/>
            <person name="Ciecko A."/>
            <person name="Tallon L."/>
            <person name="Jackson J."/>
            <person name="Pai G."/>
            <person name="Aken S.V."/>
            <person name="Utterback T."/>
            <person name="Reidmuller S."/>
            <person name="Feldblyum T."/>
            <person name="Hsiao J."/>
            <person name="Zismann V."/>
            <person name="Iobst S."/>
            <person name="de Vazeille A.R."/>
            <person name="Buell C.R."/>
            <person name="Ying K."/>
            <person name="Li Y."/>
            <person name="Lu T."/>
            <person name="Huang Y."/>
            <person name="Zhao Q."/>
            <person name="Feng Q."/>
            <person name="Zhang L."/>
            <person name="Zhu J."/>
            <person name="Weng Q."/>
            <person name="Mu J."/>
            <person name="Lu Y."/>
            <person name="Fan D."/>
            <person name="Liu Y."/>
            <person name="Guan J."/>
            <person name="Zhang Y."/>
            <person name="Yu S."/>
            <person name="Liu X."/>
            <person name="Zhang Y."/>
            <person name="Hong G."/>
            <person name="Han B."/>
            <person name="Choisne N."/>
            <person name="Demange N."/>
            <person name="Orjeda G."/>
            <person name="Samain S."/>
            <person name="Cattolico L."/>
            <person name="Pelletier E."/>
            <person name="Couloux A."/>
            <person name="Segurens B."/>
            <person name="Wincker P."/>
            <person name="D'Hont A."/>
            <person name="Scarpelli C."/>
            <person name="Weissenbach J."/>
            <person name="Salanoubat M."/>
            <person name="Quetier F."/>
            <person name="Yu Y."/>
            <person name="Kim H.R."/>
            <person name="Rambo T."/>
            <person name="Currie J."/>
            <person name="Collura K."/>
            <person name="Luo M."/>
            <person name="Yang T."/>
            <person name="Ammiraju J.S.S."/>
            <person name="Engler F."/>
            <person name="Soderlund C."/>
            <person name="Wing R.A."/>
            <person name="Palmer L.E."/>
            <person name="de la Bastide M."/>
            <person name="Spiegel L."/>
            <person name="Nascimento L."/>
            <person name="Zutavern T."/>
            <person name="O'Shaughnessy A."/>
            <person name="Dike S."/>
            <person name="Dedhia N."/>
            <person name="Preston R."/>
            <person name="Balija V."/>
            <person name="McCombie W.R."/>
            <person name="Chow T."/>
            <person name="Chen H."/>
            <person name="Chung M."/>
            <person name="Chen C."/>
            <person name="Shaw J."/>
            <person name="Wu H."/>
            <person name="Hsiao K."/>
            <person name="Chao Y."/>
            <person name="Chu M."/>
            <person name="Cheng C."/>
            <person name="Hour A."/>
            <person name="Lee P."/>
            <person name="Lin S."/>
            <person name="Lin Y."/>
            <person name="Liou J."/>
            <person name="Liu S."/>
            <person name="Hsing Y."/>
            <person name="Raghuvanshi S."/>
            <person name="Mohanty A."/>
            <person name="Bharti A.K."/>
            <person name="Gaur A."/>
            <person name="Gupta V."/>
            <person name="Kumar D."/>
            <person name="Ravi V."/>
            <person name="Vij S."/>
            <person name="Kapur A."/>
            <person name="Khurana P."/>
            <person name="Khurana P."/>
            <person name="Khurana J.P."/>
            <person name="Tyagi A.K."/>
            <person name="Gaikwad K."/>
            <person name="Singh A."/>
            <person name="Dalal V."/>
            <person name="Srivastava S."/>
            <person name="Dixit A."/>
            <person name="Pal A.K."/>
            <person name="Ghazi I.A."/>
            <person name="Yadav M."/>
            <person name="Pandit A."/>
            <person name="Bhargava A."/>
            <person name="Sureshbabu K."/>
            <person name="Batra K."/>
            <person name="Sharma T.R."/>
            <person name="Mohapatra T."/>
            <person name="Singh N.K."/>
            <person name="Messing J."/>
            <person name="Nelson A.B."/>
            <person name="Fuks G."/>
            <person name="Kavchok S."/>
            <person name="Keizer G."/>
            <person name="Linton E."/>
            <person name="Llaca V."/>
            <person name="Song R."/>
            <person name="Tanyolac B."/>
            <person name="Young S."/>
            <person name="Ho-Il K."/>
            <person name="Hahn J.H."/>
            <person name="Sangsakoo G."/>
            <person name="Vanavichit A."/>
            <person name="de Mattos Luiz.A.T."/>
            <person name="Zimmer P.D."/>
            <person name="Malone G."/>
            <person name="Dellagostin O."/>
            <person name="de Oliveira A.C."/>
            <person name="Bevan M."/>
            <person name="Bancroft I."/>
            <person name="Minx P."/>
            <person name="Cordum H."/>
            <person name="Wilson R."/>
            <person name="Cheng Z."/>
            <person name="Jin W."/>
            <person name="Jiang J."/>
            <person name="Leong S.A."/>
            <person name="Iwama H."/>
            <person name="Gojobori T."/>
            <person name="Itoh T."/>
            <person name="Niimura Y."/>
            <person name="Fujii Y."/>
            <person name="Habara T."/>
            <person name="Sakai H."/>
            <person name="Sato Y."/>
            <person name="Wilson G."/>
            <person name="Kumar K."/>
            <person name="McCouch S."/>
            <person name="Juretic N."/>
            <person name="Hoen D."/>
            <person name="Wright S."/>
            <person name="Bruskiewich R."/>
            <person name="Bureau T."/>
            <person name="Miyao A."/>
            <person name="Hirochika H."/>
            <person name="Nishikawa T."/>
            <person name="Kadowaki K."/>
            <person name="Sugiura M."/>
            <person name="Burr B."/>
            <person name="Sasaki T."/>
        </authorList>
    </citation>
    <scope>NUCLEOTIDE SEQUENCE [LARGE SCALE GENOMIC DNA]</scope>
    <source>
        <strain evidence="2">cv. Nipponbare</strain>
    </source>
</reference>
<evidence type="ECO:0000313" key="2">
    <source>
        <dbReference type="Proteomes" id="UP000059680"/>
    </source>
</evidence>